<dbReference type="Pfam" id="PF01047">
    <property type="entry name" value="MarR"/>
    <property type="match status" value="1"/>
</dbReference>
<name>A0ABX8J7D0_9BACT</name>
<reference evidence="5 6" key="1">
    <citation type="submission" date="2021-06" db="EMBL/GenBank/DDBJ databases">
        <title>Gemonas diversity in paddy soil.</title>
        <authorList>
            <person name="Liu G."/>
        </authorList>
    </citation>
    <scope>NUCLEOTIDE SEQUENCE [LARGE SCALE GENOMIC DNA]</scope>
    <source>
        <strain evidence="5 6">RG10</strain>
    </source>
</reference>
<keyword evidence="6" id="KW-1185">Reference proteome</keyword>
<evidence type="ECO:0000256" key="1">
    <source>
        <dbReference type="ARBA" id="ARBA00023015"/>
    </source>
</evidence>
<dbReference type="Proteomes" id="UP000683557">
    <property type="component" value="Chromosome"/>
</dbReference>
<dbReference type="InterPro" id="IPR000835">
    <property type="entry name" value="HTH_MarR-typ"/>
</dbReference>
<organism evidence="5 6">
    <name type="scientific">Geomonas oryzisoli</name>
    <dbReference type="NCBI Taxonomy" id="2847992"/>
    <lineage>
        <taxon>Bacteria</taxon>
        <taxon>Pseudomonadati</taxon>
        <taxon>Thermodesulfobacteriota</taxon>
        <taxon>Desulfuromonadia</taxon>
        <taxon>Geobacterales</taxon>
        <taxon>Geobacteraceae</taxon>
        <taxon>Geomonas</taxon>
    </lineage>
</organism>
<keyword evidence="3" id="KW-0804">Transcription</keyword>
<evidence type="ECO:0000313" key="5">
    <source>
        <dbReference type="EMBL" id="QWV92962.1"/>
    </source>
</evidence>
<dbReference type="PANTHER" id="PTHR42756">
    <property type="entry name" value="TRANSCRIPTIONAL REGULATOR, MARR"/>
    <property type="match status" value="1"/>
</dbReference>
<protein>
    <submittedName>
        <fullName evidence="5">MarR family transcriptional regulator</fullName>
    </submittedName>
</protein>
<gene>
    <name evidence="5" type="ORF">KP004_17595</name>
</gene>
<dbReference type="PANTHER" id="PTHR42756:SF1">
    <property type="entry name" value="TRANSCRIPTIONAL REPRESSOR OF EMRAB OPERON"/>
    <property type="match status" value="1"/>
</dbReference>
<evidence type="ECO:0000313" key="6">
    <source>
        <dbReference type="Proteomes" id="UP000683557"/>
    </source>
</evidence>
<feature type="domain" description="HTH marR-type" evidence="4">
    <location>
        <begin position="7"/>
        <end position="139"/>
    </location>
</feature>
<dbReference type="PROSITE" id="PS50995">
    <property type="entry name" value="HTH_MARR_2"/>
    <property type="match status" value="1"/>
</dbReference>
<evidence type="ECO:0000259" key="4">
    <source>
        <dbReference type="PROSITE" id="PS50995"/>
    </source>
</evidence>
<proteinExistence type="predicted"/>
<evidence type="ECO:0000256" key="2">
    <source>
        <dbReference type="ARBA" id="ARBA00023125"/>
    </source>
</evidence>
<sequence length="153" mass="17186">MGRSEQTPEIIDNLRRIFQAVSEYSRSAERETELTGPQLWALKILDRQAPLRVSDLARQMYLRPATVVGILDRLEGKGLVTRTRSQQDRRAVDLELTGAGRVLVAKAPEVAQVMLVNGLSTLTQQEFDSVLEGMRHMVRILGAEHLMPQPLRG</sequence>
<dbReference type="InterPro" id="IPR023187">
    <property type="entry name" value="Tscrpt_reg_MarR-type_CS"/>
</dbReference>
<keyword evidence="1" id="KW-0805">Transcription regulation</keyword>
<dbReference type="EMBL" id="CP076723">
    <property type="protein sequence ID" value="QWV92962.1"/>
    <property type="molecule type" value="Genomic_DNA"/>
</dbReference>
<dbReference type="PROSITE" id="PS01117">
    <property type="entry name" value="HTH_MARR_1"/>
    <property type="match status" value="1"/>
</dbReference>
<evidence type="ECO:0000256" key="3">
    <source>
        <dbReference type="ARBA" id="ARBA00023163"/>
    </source>
</evidence>
<keyword evidence="2" id="KW-0238">DNA-binding</keyword>
<dbReference type="SMART" id="SM00347">
    <property type="entry name" value="HTH_MARR"/>
    <property type="match status" value="1"/>
</dbReference>
<accession>A0ABX8J7D0</accession>